<name>A0ABQ9UQ25_SAGOE</name>
<keyword evidence="2" id="KW-1185">Reference proteome</keyword>
<gene>
    <name evidence="1" type="ORF">P7K49_024635</name>
</gene>
<proteinExistence type="predicted"/>
<evidence type="ECO:0000313" key="1">
    <source>
        <dbReference type="EMBL" id="KAK2099184.1"/>
    </source>
</evidence>
<reference evidence="1 2" key="1">
    <citation type="submission" date="2023-05" db="EMBL/GenBank/DDBJ databases">
        <title>B98-5 Cell Line De Novo Hybrid Assembly: An Optical Mapping Approach.</title>
        <authorList>
            <person name="Kananen K."/>
            <person name="Auerbach J.A."/>
            <person name="Kautto E."/>
            <person name="Blachly J.S."/>
        </authorList>
    </citation>
    <scope>NUCLEOTIDE SEQUENCE [LARGE SCALE GENOMIC DNA]</scope>
    <source>
        <strain evidence="1">B95-8</strain>
        <tissue evidence="1">Cell line</tissue>
    </source>
</reference>
<dbReference type="Proteomes" id="UP001266305">
    <property type="component" value="Unassembled WGS sequence"/>
</dbReference>
<sequence>MSNRTVVRAQHGYGALTFIRPGTLSSRQGLRVSRSLLIEHPDVKQSLEGITWSRTWTGPWQRLKRPLDLVSFPAGSHQAGPFPVHRLRSSCHLLALCLPQPCLPLFPPVLPLPRHSPPFCCFPEQPTVPLKADVSPGEKMHGAGALGFLQPSFCVPSMGTYQATCPHPCGQNSFCTLKGTSAHGSA</sequence>
<organism evidence="1 2">
    <name type="scientific">Saguinus oedipus</name>
    <name type="common">Cotton-top tamarin</name>
    <name type="synonym">Oedipomidas oedipus</name>
    <dbReference type="NCBI Taxonomy" id="9490"/>
    <lineage>
        <taxon>Eukaryota</taxon>
        <taxon>Metazoa</taxon>
        <taxon>Chordata</taxon>
        <taxon>Craniata</taxon>
        <taxon>Vertebrata</taxon>
        <taxon>Euteleostomi</taxon>
        <taxon>Mammalia</taxon>
        <taxon>Eutheria</taxon>
        <taxon>Euarchontoglires</taxon>
        <taxon>Primates</taxon>
        <taxon>Haplorrhini</taxon>
        <taxon>Platyrrhini</taxon>
        <taxon>Cebidae</taxon>
        <taxon>Callitrichinae</taxon>
        <taxon>Saguinus</taxon>
    </lineage>
</organism>
<evidence type="ECO:0000313" key="2">
    <source>
        <dbReference type="Proteomes" id="UP001266305"/>
    </source>
</evidence>
<comment type="caution">
    <text evidence="1">The sequence shown here is derived from an EMBL/GenBank/DDBJ whole genome shotgun (WGS) entry which is preliminary data.</text>
</comment>
<protein>
    <submittedName>
        <fullName evidence="1">Uncharacterized protein</fullName>
    </submittedName>
</protein>
<accession>A0ABQ9UQ25</accession>
<dbReference type="EMBL" id="JASSZA010000011">
    <property type="protein sequence ID" value="KAK2099184.1"/>
    <property type="molecule type" value="Genomic_DNA"/>
</dbReference>